<gene>
    <name evidence="6" type="ORF">SAMN05216605_102355</name>
</gene>
<dbReference type="OrthoDB" id="1040417at2"/>
<name>A0A1G7V2D8_9PSED</name>
<reference evidence="7" key="1">
    <citation type="submission" date="2016-10" db="EMBL/GenBank/DDBJ databases">
        <authorList>
            <person name="Varghese N."/>
            <person name="Submissions S."/>
        </authorList>
    </citation>
    <scope>NUCLEOTIDE SEQUENCE [LARGE SCALE GENOMIC DNA]</scope>
    <source>
        <strain evidence="7">ATCC 700689</strain>
    </source>
</reference>
<dbReference type="Proteomes" id="UP000182894">
    <property type="component" value="Unassembled WGS sequence"/>
</dbReference>
<dbReference type="STRING" id="89065.SAMN05216605_102355"/>
<keyword evidence="7" id="KW-1185">Reference proteome</keyword>
<accession>A0A1G7V2D8</accession>
<organism evidence="6 7">
    <name type="scientific">Pseudomonas abietaniphila</name>
    <dbReference type="NCBI Taxonomy" id="89065"/>
    <lineage>
        <taxon>Bacteria</taxon>
        <taxon>Pseudomonadati</taxon>
        <taxon>Pseudomonadota</taxon>
        <taxon>Gammaproteobacteria</taxon>
        <taxon>Pseudomonadales</taxon>
        <taxon>Pseudomonadaceae</taxon>
        <taxon>Pseudomonas</taxon>
    </lineage>
</organism>
<sequence>MVQPAPPSLPNASSSLKDASKGTLADQVTAALKAHIASGEALPGSRLPTEPVLSERYGVSRTVIREAISRLKSAGLVEVRQGSGTVVCEGAHIKAFTLDLDVTGSIEAVLRVTELRRGIEGEAAALAAQRHTAAQLEAIERALKAIDLAEHEGRDGVEEDLAFHLSVSHATGNPLYPSLHEFIGQFVKEAIRITRSNEERRRDMAKTVRVEHFAIYTAIAACDPEAARHAALNHINNAVERLKSADPAFWQNPGARTS</sequence>
<dbReference type="PRINTS" id="PR00035">
    <property type="entry name" value="HTHGNTR"/>
</dbReference>
<dbReference type="RefSeq" id="WP_143024299.1">
    <property type="nucleotide sequence ID" value="NZ_FNCO01000002.1"/>
</dbReference>
<dbReference type="InterPro" id="IPR008920">
    <property type="entry name" value="TF_FadR/GntR_C"/>
</dbReference>
<proteinExistence type="predicted"/>
<keyword evidence="2" id="KW-0238">DNA-binding</keyword>
<dbReference type="SUPFAM" id="SSF48008">
    <property type="entry name" value="GntR ligand-binding domain-like"/>
    <property type="match status" value="1"/>
</dbReference>
<dbReference type="InterPro" id="IPR011711">
    <property type="entry name" value="GntR_C"/>
</dbReference>
<dbReference type="GO" id="GO:0003700">
    <property type="term" value="F:DNA-binding transcription factor activity"/>
    <property type="evidence" value="ECO:0007669"/>
    <property type="project" value="InterPro"/>
</dbReference>
<dbReference type="Gene3D" id="1.20.120.530">
    <property type="entry name" value="GntR ligand-binding domain-like"/>
    <property type="match status" value="1"/>
</dbReference>
<dbReference type="PROSITE" id="PS50949">
    <property type="entry name" value="HTH_GNTR"/>
    <property type="match status" value="1"/>
</dbReference>
<feature type="domain" description="HTH gntR-type" evidence="5">
    <location>
        <begin position="22"/>
        <end position="90"/>
    </location>
</feature>
<dbReference type="PANTHER" id="PTHR43537">
    <property type="entry name" value="TRANSCRIPTIONAL REGULATOR, GNTR FAMILY"/>
    <property type="match status" value="1"/>
</dbReference>
<dbReference type="Pfam" id="PF07729">
    <property type="entry name" value="FCD"/>
    <property type="match status" value="1"/>
</dbReference>
<dbReference type="InterPro" id="IPR000524">
    <property type="entry name" value="Tscrpt_reg_HTH_GntR"/>
</dbReference>
<dbReference type="InterPro" id="IPR036388">
    <property type="entry name" value="WH-like_DNA-bd_sf"/>
</dbReference>
<protein>
    <submittedName>
        <fullName evidence="6">Transcriptional regulator, GntR family</fullName>
    </submittedName>
</protein>
<dbReference type="CDD" id="cd07377">
    <property type="entry name" value="WHTH_GntR"/>
    <property type="match status" value="1"/>
</dbReference>
<keyword evidence="3" id="KW-0804">Transcription</keyword>
<evidence type="ECO:0000256" key="2">
    <source>
        <dbReference type="ARBA" id="ARBA00023125"/>
    </source>
</evidence>
<dbReference type="SMART" id="SM00345">
    <property type="entry name" value="HTH_GNTR"/>
    <property type="match status" value="1"/>
</dbReference>
<keyword evidence="1" id="KW-0805">Transcription regulation</keyword>
<evidence type="ECO:0000259" key="5">
    <source>
        <dbReference type="PROSITE" id="PS50949"/>
    </source>
</evidence>
<dbReference type="Gene3D" id="1.10.10.10">
    <property type="entry name" value="Winged helix-like DNA-binding domain superfamily/Winged helix DNA-binding domain"/>
    <property type="match status" value="1"/>
</dbReference>
<dbReference type="EMBL" id="FNCO01000002">
    <property type="protein sequence ID" value="SDG53681.1"/>
    <property type="molecule type" value="Genomic_DNA"/>
</dbReference>
<evidence type="ECO:0000313" key="6">
    <source>
        <dbReference type="EMBL" id="SDG53681.1"/>
    </source>
</evidence>
<dbReference type="InterPro" id="IPR036390">
    <property type="entry name" value="WH_DNA-bd_sf"/>
</dbReference>
<feature type="region of interest" description="Disordered" evidence="4">
    <location>
        <begin position="1"/>
        <end position="20"/>
    </location>
</feature>
<dbReference type="SUPFAM" id="SSF46785">
    <property type="entry name" value="Winged helix' DNA-binding domain"/>
    <property type="match status" value="1"/>
</dbReference>
<evidence type="ECO:0000256" key="3">
    <source>
        <dbReference type="ARBA" id="ARBA00023163"/>
    </source>
</evidence>
<dbReference type="PANTHER" id="PTHR43537:SF44">
    <property type="entry name" value="GNTR FAMILY REGULATORY PROTEIN"/>
    <property type="match status" value="1"/>
</dbReference>
<evidence type="ECO:0000256" key="1">
    <source>
        <dbReference type="ARBA" id="ARBA00023015"/>
    </source>
</evidence>
<evidence type="ECO:0000313" key="7">
    <source>
        <dbReference type="Proteomes" id="UP000182894"/>
    </source>
</evidence>
<evidence type="ECO:0000256" key="4">
    <source>
        <dbReference type="SAM" id="MobiDB-lite"/>
    </source>
</evidence>
<dbReference type="SMART" id="SM00895">
    <property type="entry name" value="FCD"/>
    <property type="match status" value="1"/>
</dbReference>
<dbReference type="AlphaFoldDB" id="A0A1G7V2D8"/>
<dbReference type="GO" id="GO:0003677">
    <property type="term" value="F:DNA binding"/>
    <property type="evidence" value="ECO:0007669"/>
    <property type="project" value="UniProtKB-KW"/>
</dbReference>
<dbReference type="Pfam" id="PF00392">
    <property type="entry name" value="GntR"/>
    <property type="match status" value="1"/>
</dbReference>